<evidence type="ECO:0000256" key="2">
    <source>
        <dbReference type="ARBA" id="ARBA00005325"/>
    </source>
</evidence>
<dbReference type="AlphaFoldDB" id="A0A6G1GL48"/>
<feature type="compositionally biased region" description="Basic and acidic residues" evidence="15">
    <location>
        <begin position="853"/>
        <end position="864"/>
    </location>
</feature>
<accession>A0A6G1GL48</accession>
<dbReference type="InterPro" id="IPR002884">
    <property type="entry name" value="P_dom"/>
</dbReference>
<feature type="chain" id="PRO_5026048198" evidence="17">
    <location>
        <begin position="19"/>
        <end position="864"/>
    </location>
</feature>
<evidence type="ECO:0000256" key="13">
    <source>
        <dbReference type="PIRSR" id="PIRSR615500-1"/>
    </source>
</evidence>
<evidence type="ECO:0000256" key="15">
    <source>
        <dbReference type="SAM" id="MobiDB-lite"/>
    </source>
</evidence>
<feature type="compositionally biased region" description="Low complexity" evidence="15">
    <location>
        <begin position="641"/>
        <end position="653"/>
    </location>
</feature>
<dbReference type="PROSITE" id="PS51892">
    <property type="entry name" value="SUBTILASE"/>
    <property type="match status" value="1"/>
</dbReference>
<evidence type="ECO:0000256" key="3">
    <source>
        <dbReference type="ARBA" id="ARBA00022670"/>
    </source>
</evidence>
<dbReference type="InterPro" id="IPR023827">
    <property type="entry name" value="Peptidase_S8_Asp-AS"/>
</dbReference>
<feature type="compositionally biased region" description="Acidic residues" evidence="15">
    <location>
        <begin position="826"/>
        <end position="838"/>
    </location>
</feature>
<dbReference type="InterPro" id="IPR015500">
    <property type="entry name" value="Peptidase_S8_subtilisin-rel"/>
</dbReference>
<dbReference type="InterPro" id="IPR022398">
    <property type="entry name" value="Peptidase_S8_His-AS"/>
</dbReference>
<name>A0A6G1GL48_9PEZI</name>
<keyword evidence="9 16" id="KW-1133">Transmembrane helix</keyword>
<feature type="active site" description="Charge relay system" evidence="13 14">
    <location>
        <position position="402"/>
    </location>
</feature>
<gene>
    <name evidence="19" type="ORF">K402DRAFT_398523</name>
</gene>
<dbReference type="Proteomes" id="UP000800041">
    <property type="component" value="Unassembled WGS sequence"/>
</dbReference>
<evidence type="ECO:0000256" key="12">
    <source>
        <dbReference type="ARBA" id="ARBA00023180"/>
    </source>
</evidence>
<evidence type="ECO:0000256" key="9">
    <source>
        <dbReference type="ARBA" id="ARBA00022989"/>
    </source>
</evidence>
<dbReference type="OrthoDB" id="300641at2759"/>
<evidence type="ECO:0000313" key="19">
    <source>
        <dbReference type="EMBL" id="KAF1981438.1"/>
    </source>
</evidence>
<feature type="compositionally biased region" description="Low complexity" evidence="15">
    <location>
        <begin position="697"/>
        <end position="729"/>
    </location>
</feature>
<keyword evidence="12" id="KW-0325">Glycoprotein</keyword>
<keyword evidence="3 14" id="KW-0645">Protease</keyword>
<protein>
    <submittedName>
        <fullName evidence="19">Subtilisin-like protein</fullName>
    </submittedName>
</protein>
<dbReference type="Pfam" id="PF01483">
    <property type="entry name" value="P_proprotein"/>
    <property type="match status" value="1"/>
</dbReference>
<dbReference type="InterPro" id="IPR034182">
    <property type="entry name" value="Kexin/furin"/>
</dbReference>
<evidence type="ECO:0000256" key="8">
    <source>
        <dbReference type="ARBA" id="ARBA00022837"/>
    </source>
</evidence>
<evidence type="ECO:0000256" key="7">
    <source>
        <dbReference type="ARBA" id="ARBA00022825"/>
    </source>
</evidence>
<dbReference type="SUPFAM" id="SSF49785">
    <property type="entry name" value="Galactose-binding domain-like"/>
    <property type="match status" value="1"/>
</dbReference>
<feature type="active site" description="Charge relay system" evidence="13 14">
    <location>
        <position position="192"/>
    </location>
</feature>
<evidence type="ECO:0000313" key="20">
    <source>
        <dbReference type="Proteomes" id="UP000800041"/>
    </source>
</evidence>
<organism evidence="19 20">
    <name type="scientific">Aulographum hederae CBS 113979</name>
    <dbReference type="NCBI Taxonomy" id="1176131"/>
    <lineage>
        <taxon>Eukaryota</taxon>
        <taxon>Fungi</taxon>
        <taxon>Dikarya</taxon>
        <taxon>Ascomycota</taxon>
        <taxon>Pezizomycotina</taxon>
        <taxon>Dothideomycetes</taxon>
        <taxon>Pleosporomycetidae</taxon>
        <taxon>Aulographales</taxon>
        <taxon>Aulographaceae</taxon>
    </lineage>
</organism>
<dbReference type="PROSITE" id="PS00136">
    <property type="entry name" value="SUBTILASE_ASP"/>
    <property type="match status" value="1"/>
</dbReference>
<keyword evidence="7 14" id="KW-0720">Serine protease</keyword>
<dbReference type="PANTHER" id="PTHR42884">
    <property type="entry name" value="PROPROTEIN CONVERTASE SUBTILISIN/KEXIN-RELATED"/>
    <property type="match status" value="1"/>
</dbReference>
<evidence type="ECO:0000256" key="17">
    <source>
        <dbReference type="SAM" id="SignalP"/>
    </source>
</evidence>
<feature type="region of interest" description="Disordered" evidence="15">
    <location>
        <begin position="641"/>
        <end position="730"/>
    </location>
</feature>
<dbReference type="PROSITE" id="PS00138">
    <property type="entry name" value="SUBTILASE_SER"/>
    <property type="match status" value="1"/>
</dbReference>
<feature type="domain" description="P/Homo B" evidence="18">
    <location>
        <begin position="480"/>
        <end position="615"/>
    </location>
</feature>
<dbReference type="InterPro" id="IPR036852">
    <property type="entry name" value="Peptidase_S8/S53_dom_sf"/>
</dbReference>
<evidence type="ECO:0000256" key="11">
    <source>
        <dbReference type="ARBA" id="ARBA00023145"/>
    </source>
</evidence>
<dbReference type="FunFam" id="2.60.120.260:FF:000026">
    <property type="entry name" value="proprotein convertase subtilisin/kexin type 7"/>
    <property type="match status" value="1"/>
</dbReference>
<keyword evidence="20" id="KW-1185">Reference proteome</keyword>
<dbReference type="PROSITE" id="PS51829">
    <property type="entry name" value="P_HOMO_B"/>
    <property type="match status" value="1"/>
</dbReference>
<keyword evidence="10 16" id="KW-0472">Membrane</keyword>
<dbReference type="Pfam" id="PF00082">
    <property type="entry name" value="Peptidase_S8"/>
    <property type="match status" value="1"/>
</dbReference>
<dbReference type="EMBL" id="ML977199">
    <property type="protein sequence ID" value="KAF1981438.1"/>
    <property type="molecule type" value="Genomic_DNA"/>
</dbReference>
<keyword evidence="4 16" id="KW-0812">Transmembrane</keyword>
<feature type="compositionally biased region" description="Low complexity" evidence="15">
    <location>
        <begin position="677"/>
        <end position="690"/>
    </location>
</feature>
<dbReference type="GO" id="GO:0007323">
    <property type="term" value="P:peptide pheromone maturation"/>
    <property type="evidence" value="ECO:0007669"/>
    <property type="project" value="UniProtKB-ARBA"/>
</dbReference>
<dbReference type="Gene3D" id="3.40.50.200">
    <property type="entry name" value="Peptidase S8/S53 domain"/>
    <property type="match status" value="1"/>
</dbReference>
<dbReference type="PRINTS" id="PR00723">
    <property type="entry name" value="SUBTILISIN"/>
</dbReference>
<feature type="active site" description="Charge relay system" evidence="13 14">
    <location>
        <position position="230"/>
    </location>
</feature>
<keyword evidence="8" id="KW-0106">Calcium</keyword>
<evidence type="ECO:0000256" key="4">
    <source>
        <dbReference type="ARBA" id="ARBA00022692"/>
    </source>
</evidence>
<evidence type="ECO:0000256" key="14">
    <source>
        <dbReference type="PROSITE-ProRule" id="PRU01240"/>
    </source>
</evidence>
<keyword evidence="11" id="KW-0865">Zymogen</keyword>
<keyword evidence="6 14" id="KW-0378">Hydrolase</keyword>
<dbReference type="PANTHER" id="PTHR42884:SF14">
    <property type="entry name" value="NEUROENDOCRINE CONVERTASE 1"/>
    <property type="match status" value="1"/>
</dbReference>
<evidence type="ECO:0000256" key="16">
    <source>
        <dbReference type="SAM" id="Phobius"/>
    </source>
</evidence>
<dbReference type="GO" id="GO:0004252">
    <property type="term" value="F:serine-type endopeptidase activity"/>
    <property type="evidence" value="ECO:0007669"/>
    <property type="project" value="UniProtKB-UniRule"/>
</dbReference>
<dbReference type="GO" id="GO:0016485">
    <property type="term" value="P:protein processing"/>
    <property type="evidence" value="ECO:0007669"/>
    <property type="project" value="TreeGrafter"/>
</dbReference>
<dbReference type="InterPro" id="IPR023828">
    <property type="entry name" value="Peptidase_S8_Ser-AS"/>
</dbReference>
<feature type="transmembrane region" description="Helical" evidence="16">
    <location>
        <begin position="746"/>
        <end position="769"/>
    </location>
</feature>
<dbReference type="InterPro" id="IPR008979">
    <property type="entry name" value="Galactose-bd-like_sf"/>
</dbReference>
<feature type="region of interest" description="Disordered" evidence="15">
    <location>
        <begin position="826"/>
        <end position="864"/>
    </location>
</feature>
<evidence type="ECO:0000256" key="10">
    <source>
        <dbReference type="ARBA" id="ARBA00023136"/>
    </source>
</evidence>
<proteinExistence type="inferred from homology"/>
<evidence type="ECO:0000256" key="6">
    <source>
        <dbReference type="ARBA" id="ARBA00022801"/>
    </source>
</evidence>
<evidence type="ECO:0000256" key="1">
    <source>
        <dbReference type="ARBA" id="ARBA00004370"/>
    </source>
</evidence>
<dbReference type="FunFam" id="3.40.50.200:FF:000005">
    <property type="entry name" value="Proprotein convertase subtilisin/kexin type 7"/>
    <property type="match status" value="1"/>
</dbReference>
<dbReference type="GO" id="GO:0000139">
    <property type="term" value="C:Golgi membrane"/>
    <property type="evidence" value="ECO:0007669"/>
    <property type="project" value="TreeGrafter"/>
</dbReference>
<dbReference type="SUPFAM" id="SSF52743">
    <property type="entry name" value="Subtilisin-like"/>
    <property type="match status" value="1"/>
</dbReference>
<evidence type="ECO:0000259" key="18">
    <source>
        <dbReference type="PROSITE" id="PS51829"/>
    </source>
</evidence>
<reference evidence="19" key="1">
    <citation type="journal article" date="2020" name="Stud. Mycol.">
        <title>101 Dothideomycetes genomes: a test case for predicting lifestyles and emergence of pathogens.</title>
        <authorList>
            <person name="Haridas S."/>
            <person name="Albert R."/>
            <person name="Binder M."/>
            <person name="Bloem J."/>
            <person name="Labutti K."/>
            <person name="Salamov A."/>
            <person name="Andreopoulos B."/>
            <person name="Baker S."/>
            <person name="Barry K."/>
            <person name="Bills G."/>
            <person name="Bluhm B."/>
            <person name="Cannon C."/>
            <person name="Castanera R."/>
            <person name="Culley D."/>
            <person name="Daum C."/>
            <person name="Ezra D."/>
            <person name="Gonzalez J."/>
            <person name="Henrissat B."/>
            <person name="Kuo A."/>
            <person name="Liang C."/>
            <person name="Lipzen A."/>
            <person name="Lutzoni F."/>
            <person name="Magnuson J."/>
            <person name="Mondo S."/>
            <person name="Nolan M."/>
            <person name="Ohm R."/>
            <person name="Pangilinan J."/>
            <person name="Park H.-J."/>
            <person name="Ramirez L."/>
            <person name="Alfaro M."/>
            <person name="Sun H."/>
            <person name="Tritt A."/>
            <person name="Yoshinaga Y."/>
            <person name="Zwiers L.-H."/>
            <person name="Turgeon B."/>
            <person name="Goodwin S."/>
            <person name="Spatafora J."/>
            <person name="Crous P."/>
            <person name="Grigoriev I."/>
        </authorList>
    </citation>
    <scope>NUCLEOTIDE SEQUENCE</scope>
    <source>
        <strain evidence="19">CBS 113979</strain>
    </source>
</reference>
<sequence length="864" mass="94457">MRCLTLCVWLATVCCVSAWSQRPRNYDTHDYYALHIHPNTSPEQVASHLGLEHEGQLANIPDHHMFRCSKGHQDVVKDAIKELKARRRKRDAGSLDWSPLDAVLLNQKQVLRKRLVKRGVPKYPGQTRQLPPSLSPGSTIQKQVMTELGIKDPIFHEQWHLFNAEQPGNDLNVTGVWLDGVTGKNSTVCIVDDGLDMDSEDLRDNYYSAGSYDFNDKGPAPKPRLSDDRHGTRCAGEVSAVKNDACGVGVAYESRIAGVRILSAPISDADEAESVVYGYQENDIYSCSWGPPDDGRTMEAPGILIRRSMVNAIQNGRGGRGTIYVFAAGNGAPKGDNCNFDGYTNSIYSVTVGAIDRENKHPWYSESCSALLVVTYSSSNTDQIHTTDVGINKCTSGHGGTSAAGPLAAGVYALVLEVRPEATWRDIQWLQVMTARPFESDEPGSEWQETTLGRKFSHMFGYGRIDAYDIVEMAKTWKLVKPQAWYWSPWIHVKHEIPQGNQGVASTFEVTKQAMEDANLERLEHIQVTMNVEHSRRGDLSVELRSPSGIVSHLSVAREHDEHAGGYTDWTFMSVAHWGEPGVGNWTVVVKDATVNENKGSFVDWKLRLWGEAIDAKAQQLLPMPEASDDDDHDATTTAHVTTTDVTHPTKTKNPGANISHTPDRPVNVRPSDTGKPSSGQASISSPASGTTIVPIASPTTNPTTTSAPSSTAAPTTSATPTPSAAPDSFLPSPFPTFGVSKRTQIWIYASLALILIFCCSLGLYFYLARRRRLRANPRDDYEFEMLDDADDADGGARGVNGGLGGKKVGKKRRAGELYDAFAGESEEELFSGSEDEGGLYRDEIGGGSGSRGSEERVDEKGGR</sequence>
<dbReference type="Gene3D" id="2.60.120.260">
    <property type="entry name" value="Galactose-binding domain-like"/>
    <property type="match status" value="1"/>
</dbReference>
<keyword evidence="5 17" id="KW-0732">Signal</keyword>
<dbReference type="PROSITE" id="PS00137">
    <property type="entry name" value="SUBTILASE_HIS"/>
    <property type="match status" value="1"/>
</dbReference>
<evidence type="ECO:0000256" key="5">
    <source>
        <dbReference type="ARBA" id="ARBA00022729"/>
    </source>
</evidence>
<dbReference type="GO" id="GO:0005802">
    <property type="term" value="C:trans-Golgi network"/>
    <property type="evidence" value="ECO:0007669"/>
    <property type="project" value="TreeGrafter"/>
</dbReference>
<dbReference type="CDD" id="cd04059">
    <property type="entry name" value="Peptidases_S8_Protein_convertases_Kexins_Furin-like"/>
    <property type="match status" value="1"/>
</dbReference>
<feature type="signal peptide" evidence="17">
    <location>
        <begin position="1"/>
        <end position="18"/>
    </location>
</feature>
<dbReference type="InterPro" id="IPR000209">
    <property type="entry name" value="Peptidase_S8/S53_dom"/>
</dbReference>
<comment type="subcellular location">
    <subcellularLocation>
        <location evidence="1">Membrane</location>
    </subcellularLocation>
</comment>
<comment type="similarity">
    <text evidence="2">Belongs to the peptidase S8 family. Furin subfamily.</text>
</comment>